<dbReference type="EMBL" id="SLWO01000005">
    <property type="protein sequence ID" value="TCO23963.1"/>
    <property type="molecule type" value="Genomic_DNA"/>
</dbReference>
<keyword evidence="5" id="KW-1185">Reference proteome</keyword>
<dbReference type="Proteomes" id="UP000295684">
    <property type="component" value="Unassembled WGS sequence"/>
</dbReference>
<evidence type="ECO:0000313" key="4">
    <source>
        <dbReference type="Proteomes" id="UP000295684"/>
    </source>
</evidence>
<proteinExistence type="predicted"/>
<dbReference type="PROSITE" id="PS50943">
    <property type="entry name" value="HTH_CROC1"/>
    <property type="match status" value="1"/>
</dbReference>
<reference evidence="3 4" key="3">
    <citation type="submission" date="2019-03" db="EMBL/GenBank/DDBJ databases">
        <title>Genomic Encyclopedia of Type Strains, Phase IV (KMG-IV): sequencing the most valuable type-strain genomes for metagenomic binning, comparative biology and taxonomic classification.</title>
        <authorList>
            <person name="Goeker M."/>
        </authorList>
    </citation>
    <scope>NUCLEOTIDE SEQUENCE [LARGE SCALE GENOMIC DNA]</scope>
    <source>
        <strain evidence="3 4">DSM 103236</strain>
    </source>
</reference>
<dbReference type="EMBL" id="BMJO01000005">
    <property type="protein sequence ID" value="GGE63920.1"/>
    <property type="molecule type" value="Genomic_DNA"/>
</dbReference>
<gene>
    <name evidence="3" type="ORF">EV200_105438</name>
    <name evidence="2" type="ORF">GCM10011413_32960</name>
</gene>
<reference evidence="2" key="1">
    <citation type="journal article" date="2014" name="Int. J. Syst. Evol. Microbiol.">
        <title>Complete genome of a new Firmicutes species belonging to the dominant human colonic microbiota ('Ruminococcus bicirculans') reveals two chromosomes and a selective capacity to utilize plant glucans.</title>
        <authorList>
            <consortium name="NISC Comparative Sequencing Program"/>
            <person name="Wegmann U."/>
            <person name="Louis P."/>
            <person name="Goesmann A."/>
            <person name="Henrissat B."/>
            <person name="Duncan S.H."/>
            <person name="Flint H.J."/>
        </authorList>
    </citation>
    <scope>NUCLEOTIDE SEQUENCE</scope>
    <source>
        <strain evidence="2">CGMCC 1.15644</strain>
    </source>
</reference>
<organism evidence="3 4">
    <name type="scientific">Pedobacter psychrotolerans</name>
    <dbReference type="NCBI Taxonomy" id="1843235"/>
    <lineage>
        <taxon>Bacteria</taxon>
        <taxon>Pseudomonadati</taxon>
        <taxon>Bacteroidota</taxon>
        <taxon>Sphingobacteriia</taxon>
        <taxon>Sphingobacteriales</taxon>
        <taxon>Sphingobacteriaceae</taxon>
        <taxon>Pedobacter</taxon>
    </lineage>
</organism>
<accession>A0A4R2HAQ9</accession>
<dbReference type="CDD" id="cd00093">
    <property type="entry name" value="HTH_XRE"/>
    <property type="match status" value="1"/>
</dbReference>
<dbReference type="AlphaFoldDB" id="A0A4R2HAQ9"/>
<dbReference type="SUPFAM" id="SSF47413">
    <property type="entry name" value="lambda repressor-like DNA-binding domains"/>
    <property type="match status" value="1"/>
</dbReference>
<sequence>MELHHGQTVERIIRRNGYSIAELARIIKVNRRSVYNWFNQRHLKPEIIFRIGSVLNHDFSSEFPSLFVKGETIGKSTIHYTESAENPSGLEDANWKDKYIDLLEKYNELLQFCIKNKGIVLFTLSLQYLLYF</sequence>
<dbReference type="Pfam" id="PF06056">
    <property type="entry name" value="Terminase_5"/>
    <property type="match status" value="1"/>
</dbReference>
<evidence type="ECO:0000259" key="1">
    <source>
        <dbReference type="PROSITE" id="PS50943"/>
    </source>
</evidence>
<dbReference type="InterPro" id="IPR001387">
    <property type="entry name" value="Cro/C1-type_HTH"/>
</dbReference>
<evidence type="ECO:0000313" key="2">
    <source>
        <dbReference type="EMBL" id="GGE63920.1"/>
    </source>
</evidence>
<reference evidence="5" key="2">
    <citation type="journal article" date="2019" name="Int. J. Syst. Evol. Microbiol.">
        <title>The Global Catalogue of Microorganisms (GCM) 10K type strain sequencing project: providing services to taxonomists for standard genome sequencing and annotation.</title>
        <authorList>
            <consortium name="The Broad Institute Genomics Platform"/>
            <consortium name="The Broad Institute Genome Sequencing Center for Infectious Disease"/>
            <person name="Wu L."/>
            <person name="Ma J."/>
        </authorList>
    </citation>
    <scope>NUCLEOTIDE SEQUENCE [LARGE SCALE GENOMIC DNA]</scope>
    <source>
        <strain evidence="5">CGMCC 1.15644</strain>
    </source>
</reference>
<reference evidence="2" key="4">
    <citation type="submission" date="2024-05" db="EMBL/GenBank/DDBJ databases">
        <authorList>
            <person name="Sun Q."/>
            <person name="Zhou Y."/>
        </authorList>
    </citation>
    <scope>NUCLEOTIDE SEQUENCE</scope>
    <source>
        <strain evidence="2">CGMCC 1.15644</strain>
    </source>
</reference>
<dbReference type="Proteomes" id="UP000622648">
    <property type="component" value="Unassembled WGS sequence"/>
</dbReference>
<evidence type="ECO:0000313" key="3">
    <source>
        <dbReference type="EMBL" id="TCO23963.1"/>
    </source>
</evidence>
<dbReference type="RefSeq" id="WP_132534086.1">
    <property type="nucleotide sequence ID" value="NZ_BMJO01000005.1"/>
</dbReference>
<dbReference type="GO" id="GO:0003677">
    <property type="term" value="F:DNA binding"/>
    <property type="evidence" value="ECO:0007669"/>
    <property type="project" value="InterPro"/>
</dbReference>
<name>A0A4R2HAQ9_9SPHI</name>
<dbReference type="OrthoDB" id="981159at2"/>
<dbReference type="InterPro" id="IPR010332">
    <property type="entry name" value="ATPase_terminase-su_N"/>
</dbReference>
<comment type="caution">
    <text evidence="3">The sequence shown here is derived from an EMBL/GenBank/DDBJ whole genome shotgun (WGS) entry which is preliminary data.</text>
</comment>
<dbReference type="InterPro" id="IPR010982">
    <property type="entry name" value="Lambda_DNA-bd_dom_sf"/>
</dbReference>
<evidence type="ECO:0000313" key="5">
    <source>
        <dbReference type="Proteomes" id="UP000622648"/>
    </source>
</evidence>
<protein>
    <submittedName>
        <fullName evidence="3">Putative ATPase subunit gpP of terminase</fullName>
    </submittedName>
</protein>
<feature type="domain" description="HTH cro/C1-type" evidence="1">
    <location>
        <begin position="9"/>
        <end position="63"/>
    </location>
</feature>